<evidence type="ECO:0008006" key="3">
    <source>
        <dbReference type="Google" id="ProtNLM"/>
    </source>
</evidence>
<dbReference type="KEGG" id="dalk:DSCA_29400"/>
<sequence>MAHTYRYETFRAPTDEFDRQFTAYLNERAEHEWHVKHCNYCHGSSNGKMYASCMFERSS</sequence>
<dbReference type="AlphaFoldDB" id="A0A5K7YLD4"/>
<dbReference type="RefSeq" id="WP_155317094.1">
    <property type="nucleotide sequence ID" value="NZ_AP021874.1"/>
</dbReference>
<name>A0A5K7YLD4_9BACT</name>
<protein>
    <recommendedName>
        <fullName evidence="3">DUF4177 domain-containing protein</fullName>
    </recommendedName>
</protein>
<keyword evidence="2" id="KW-1185">Reference proteome</keyword>
<gene>
    <name evidence="1" type="ORF">DSCA_29400</name>
</gene>
<organism evidence="1 2">
    <name type="scientific">Desulfosarcina alkanivorans</name>
    <dbReference type="NCBI Taxonomy" id="571177"/>
    <lineage>
        <taxon>Bacteria</taxon>
        <taxon>Pseudomonadati</taxon>
        <taxon>Thermodesulfobacteriota</taxon>
        <taxon>Desulfobacteria</taxon>
        <taxon>Desulfobacterales</taxon>
        <taxon>Desulfosarcinaceae</taxon>
        <taxon>Desulfosarcina</taxon>
    </lineage>
</organism>
<evidence type="ECO:0000313" key="1">
    <source>
        <dbReference type="EMBL" id="BBO69010.1"/>
    </source>
</evidence>
<reference evidence="1 2" key="1">
    <citation type="submission" date="2019-11" db="EMBL/GenBank/DDBJ databases">
        <title>Comparative genomics of hydrocarbon-degrading Desulfosarcina strains.</title>
        <authorList>
            <person name="Watanabe M."/>
            <person name="Kojima H."/>
            <person name="Fukui M."/>
        </authorList>
    </citation>
    <scope>NUCLEOTIDE SEQUENCE [LARGE SCALE GENOMIC DNA]</scope>
    <source>
        <strain evidence="1 2">PL12</strain>
    </source>
</reference>
<proteinExistence type="predicted"/>
<dbReference type="Proteomes" id="UP000427906">
    <property type="component" value="Chromosome"/>
</dbReference>
<evidence type="ECO:0000313" key="2">
    <source>
        <dbReference type="Proteomes" id="UP000427906"/>
    </source>
</evidence>
<dbReference type="OrthoDB" id="5524825at2"/>
<dbReference type="EMBL" id="AP021874">
    <property type="protein sequence ID" value="BBO69010.1"/>
    <property type="molecule type" value="Genomic_DNA"/>
</dbReference>
<accession>A0A5K7YLD4</accession>